<accession>A0A1T4JUI0</accession>
<keyword evidence="11" id="KW-1185">Reference proteome</keyword>
<evidence type="ECO:0000313" key="10">
    <source>
        <dbReference type="EMBL" id="SJZ33826.1"/>
    </source>
</evidence>
<evidence type="ECO:0000256" key="6">
    <source>
        <dbReference type="ARBA" id="ARBA00025295"/>
    </source>
</evidence>
<dbReference type="InterPro" id="IPR020556">
    <property type="entry name" value="Amidase_CS"/>
</dbReference>
<keyword evidence="5 8" id="KW-0648">Protein biosynthesis</keyword>
<evidence type="ECO:0000256" key="3">
    <source>
        <dbReference type="ARBA" id="ARBA00022741"/>
    </source>
</evidence>
<dbReference type="InterPro" id="IPR004412">
    <property type="entry name" value="GatA"/>
</dbReference>
<dbReference type="InterPro" id="IPR000120">
    <property type="entry name" value="Amidase"/>
</dbReference>
<evidence type="ECO:0000256" key="4">
    <source>
        <dbReference type="ARBA" id="ARBA00022840"/>
    </source>
</evidence>
<evidence type="ECO:0000256" key="8">
    <source>
        <dbReference type="HAMAP-Rule" id="MF_00120"/>
    </source>
</evidence>
<dbReference type="Gene3D" id="3.90.1300.10">
    <property type="entry name" value="Amidase signature (AS) domain"/>
    <property type="match status" value="1"/>
</dbReference>
<dbReference type="PROSITE" id="PS00571">
    <property type="entry name" value="AMIDASES"/>
    <property type="match status" value="1"/>
</dbReference>
<dbReference type="RefSeq" id="WP_078710554.1">
    <property type="nucleotide sequence ID" value="NZ_FUWY01000001.1"/>
</dbReference>
<dbReference type="AlphaFoldDB" id="A0A1T4JUI0"/>
<protein>
    <recommendedName>
        <fullName evidence="8">Glutamyl-tRNA(Gln) amidotransferase subunit A</fullName>
        <shortName evidence="8">Glu-ADT subunit A</shortName>
        <ecNumber evidence="8">6.3.5.7</ecNumber>
    </recommendedName>
</protein>
<dbReference type="OrthoDB" id="9811471at2"/>
<evidence type="ECO:0000256" key="1">
    <source>
        <dbReference type="ARBA" id="ARBA00008069"/>
    </source>
</evidence>
<dbReference type="GO" id="GO:0006412">
    <property type="term" value="P:translation"/>
    <property type="evidence" value="ECO:0007669"/>
    <property type="project" value="UniProtKB-UniRule"/>
</dbReference>
<evidence type="ECO:0000256" key="7">
    <source>
        <dbReference type="ARBA" id="ARBA00047407"/>
    </source>
</evidence>
<dbReference type="SUPFAM" id="SSF75304">
    <property type="entry name" value="Amidase signature (AS) enzymes"/>
    <property type="match status" value="1"/>
</dbReference>
<feature type="active site" description="Charge relay system" evidence="8">
    <location>
        <position position="137"/>
    </location>
</feature>
<keyword evidence="2 8" id="KW-0436">Ligase</keyword>
<dbReference type="PANTHER" id="PTHR11895">
    <property type="entry name" value="TRANSAMIDASE"/>
    <property type="match status" value="1"/>
</dbReference>
<name>A0A1T4JUI0_9FIRM</name>
<proteinExistence type="inferred from homology"/>
<keyword evidence="10" id="KW-0808">Transferase</keyword>
<comment type="function">
    <text evidence="6 8">Allows the formation of correctly charged Gln-tRNA(Gln) through the transamidation of misacylated Glu-tRNA(Gln) in organisms which lack glutaminyl-tRNA synthetase. The reaction takes place in the presence of glutamine and ATP through an activated gamma-phospho-Glu-tRNA(Gln).</text>
</comment>
<dbReference type="Proteomes" id="UP000243297">
    <property type="component" value="Unassembled WGS sequence"/>
</dbReference>
<comment type="similarity">
    <text evidence="1 8">Belongs to the amidase family. GatA subfamily.</text>
</comment>
<sequence>MIEKLRNDVAHAKENVQQAIDLAHKIQPKINAVVTFVDPSEQLAHLDEVKNGLMAGVPIALKDNVNTKGIRTTASSKILDNYVPVYNAHIVDLLKKQGAIYIAKASMDELAMGGSNLTAYTGPVANPWDTTRMSGGSSGGSAALVASGVVPFAIGSDTGDSVRKPAAFCGVVGVKPTYGRISRYGIIPYASSLDHVGYFTRNVKDACIGLEVLAGRDDRDMTSSNKEVPAFSSLLNASLKGKKIGIIKNVTDAIKNEATSKAFNELITKMKNEGAEIQEIEFDNALLRAILPTYYMIANCEATANHSNLDGIRFGEQEMGDSTEEVMINSRTKGFGLQVRKRFITGSYGLFVENQEKLFRKAQRVRRLIVEAMQKALQDVDCLIAPASSTIAPKIKGEKIDELMDEYLVAENFMVMGNFSGYPSMTLPMGFDQGCPLGVNITCKAFDEETMFNLGAGIENCTGLHDLVAEVE</sequence>
<evidence type="ECO:0000313" key="11">
    <source>
        <dbReference type="Proteomes" id="UP000243297"/>
    </source>
</evidence>
<dbReference type="GO" id="GO:0030956">
    <property type="term" value="C:glutamyl-tRNA(Gln) amidotransferase complex"/>
    <property type="evidence" value="ECO:0007669"/>
    <property type="project" value="InterPro"/>
</dbReference>
<evidence type="ECO:0000256" key="2">
    <source>
        <dbReference type="ARBA" id="ARBA00022598"/>
    </source>
</evidence>
<keyword evidence="4 8" id="KW-0067">ATP-binding</keyword>
<keyword evidence="3 8" id="KW-0547">Nucleotide-binding</keyword>
<dbReference type="STRING" id="118967.SAMN02745191_0087"/>
<comment type="subunit">
    <text evidence="8">Heterotrimer of A, B and C subunits.</text>
</comment>
<dbReference type="GO" id="GO:0050567">
    <property type="term" value="F:glutaminyl-tRNA synthase (glutamine-hydrolyzing) activity"/>
    <property type="evidence" value="ECO:0007669"/>
    <property type="project" value="UniProtKB-UniRule"/>
</dbReference>
<gene>
    <name evidence="8" type="primary">gatA</name>
    <name evidence="10" type="ORF">SAMN02745191_0087</name>
</gene>
<evidence type="ECO:0000256" key="5">
    <source>
        <dbReference type="ARBA" id="ARBA00022917"/>
    </source>
</evidence>
<dbReference type="Pfam" id="PF01425">
    <property type="entry name" value="Amidase"/>
    <property type="match status" value="1"/>
</dbReference>
<dbReference type="EC" id="6.3.5.7" evidence="8"/>
<feature type="active site" description="Acyl-ester intermediate" evidence="8">
    <location>
        <position position="161"/>
    </location>
</feature>
<feature type="domain" description="Amidase" evidence="9">
    <location>
        <begin position="14"/>
        <end position="451"/>
    </location>
</feature>
<organism evidence="10 11">
    <name type="scientific">Anaerorhabdus furcosa</name>
    <dbReference type="NCBI Taxonomy" id="118967"/>
    <lineage>
        <taxon>Bacteria</taxon>
        <taxon>Bacillati</taxon>
        <taxon>Bacillota</taxon>
        <taxon>Erysipelotrichia</taxon>
        <taxon>Erysipelotrichales</taxon>
        <taxon>Erysipelotrichaceae</taxon>
        <taxon>Anaerorhabdus</taxon>
    </lineage>
</organism>
<dbReference type="HAMAP" id="MF_00120">
    <property type="entry name" value="GatA"/>
    <property type="match status" value="1"/>
</dbReference>
<dbReference type="GO" id="GO:0016740">
    <property type="term" value="F:transferase activity"/>
    <property type="evidence" value="ECO:0007669"/>
    <property type="project" value="UniProtKB-KW"/>
</dbReference>
<dbReference type="InterPro" id="IPR036928">
    <property type="entry name" value="AS_sf"/>
</dbReference>
<reference evidence="11" key="1">
    <citation type="submission" date="2017-02" db="EMBL/GenBank/DDBJ databases">
        <authorList>
            <person name="Varghese N."/>
            <person name="Submissions S."/>
        </authorList>
    </citation>
    <scope>NUCLEOTIDE SEQUENCE [LARGE SCALE GENOMIC DNA]</scope>
    <source>
        <strain evidence="11">ATCC 25662</strain>
    </source>
</reference>
<dbReference type="PANTHER" id="PTHR11895:SF151">
    <property type="entry name" value="GLUTAMYL-TRNA(GLN) AMIDOTRANSFERASE SUBUNIT A"/>
    <property type="match status" value="1"/>
</dbReference>
<dbReference type="GO" id="GO:0005524">
    <property type="term" value="F:ATP binding"/>
    <property type="evidence" value="ECO:0007669"/>
    <property type="project" value="UniProtKB-KW"/>
</dbReference>
<evidence type="ECO:0000259" key="9">
    <source>
        <dbReference type="Pfam" id="PF01425"/>
    </source>
</evidence>
<feature type="active site" description="Charge relay system" evidence="8">
    <location>
        <position position="62"/>
    </location>
</feature>
<dbReference type="EMBL" id="FUWY01000001">
    <property type="protein sequence ID" value="SJZ33826.1"/>
    <property type="molecule type" value="Genomic_DNA"/>
</dbReference>
<comment type="catalytic activity">
    <reaction evidence="7 8">
        <text>L-glutamyl-tRNA(Gln) + L-glutamine + ATP + H2O = L-glutaminyl-tRNA(Gln) + L-glutamate + ADP + phosphate + H(+)</text>
        <dbReference type="Rhea" id="RHEA:17521"/>
        <dbReference type="Rhea" id="RHEA-COMP:9681"/>
        <dbReference type="Rhea" id="RHEA-COMP:9684"/>
        <dbReference type="ChEBI" id="CHEBI:15377"/>
        <dbReference type="ChEBI" id="CHEBI:15378"/>
        <dbReference type="ChEBI" id="CHEBI:29985"/>
        <dbReference type="ChEBI" id="CHEBI:30616"/>
        <dbReference type="ChEBI" id="CHEBI:43474"/>
        <dbReference type="ChEBI" id="CHEBI:58359"/>
        <dbReference type="ChEBI" id="CHEBI:78520"/>
        <dbReference type="ChEBI" id="CHEBI:78521"/>
        <dbReference type="ChEBI" id="CHEBI:456216"/>
        <dbReference type="EC" id="6.3.5.7"/>
    </reaction>
</comment>
<dbReference type="InterPro" id="IPR023631">
    <property type="entry name" value="Amidase_dom"/>
</dbReference>